<evidence type="ECO:0000313" key="2">
    <source>
        <dbReference type="EMBL" id="MFD1587533.1"/>
    </source>
</evidence>
<keyword evidence="2" id="KW-0067">ATP-binding</keyword>
<proteinExistence type="predicted"/>
<keyword evidence="2" id="KW-0547">Nucleotide-binding</keyword>
<dbReference type="SUPFAM" id="SSF81606">
    <property type="entry name" value="PP2C-like"/>
    <property type="match status" value="1"/>
</dbReference>
<dbReference type="PANTHER" id="PTHR35801">
    <property type="entry name" value="PHOSPHOSERINE PHOSPHATASE RSBX"/>
    <property type="match status" value="1"/>
</dbReference>
<dbReference type="RefSeq" id="WP_247373127.1">
    <property type="nucleotide sequence ID" value="NZ_JALLGV010000001.1"/>
</dbReference>
<dbReference type="SUPFAM" id="SSF55874">
    <property type="entry name" value="ATPase domain of HSP90 chaperone/DNA topoisomerase II/histidine kinase"/>
    <property type="match status" value="1"/>
</dbReference>
<dbReference type="AlphaFoldDB" id="A0ABD6CBA1"/>
<dbReference type="Pfam" id="PF13581">
    <property type="entry name" value="HATPase_c_2"/>
    <property type="match status" value="1"/>
</dbReference>
<dbReference type="EMBL" id="JBHUDJ010000003">
    <property type="protein sequence ID" value="MFD1587533.1"/>
    <property type="molecule type" value="Genomic_DNA"/>
</dbReference>
<dbReference type="PANTHER" id="PTHR35801:SF1">
    <property type="entry name" value="PHOSPHOSERINE PHOSPHATASE RSBX"/>
    <property type="match status" value="1"/>
</dbReference>
<dbReference type="InterPro" id="IPR036457">
    <property type="entry name" value="PPM-type-like_dom_sf"/>
</dbReference>
<dbReference type="InterPro" id="IPR001932">
    <property type="entry name" value="PPM-type_phosphatase-like_dom"/>
</dbReference>
<dbReference type="GO" id="GO:0005524">
    <property type="term" value="F:ATP binding"/>
    <property type="evidence" value="ECO:0007669"/>
    <property type="project" value="UniProtKB-KW"/>
</dbReference>
<comment type="caution">
    <text evidence="2">The sequence shown here is derived from an EMBL/GenBank/DDBJ whole genome shotgun (WGS) entry which is preliminary data.</text>
</comment>
<evidence type="ECO:0000259" key="1">
    <source>
        <dbReference type="SMART" id="SM00331"/>
    </source>
</evidence>
<feature type="domain" description="PPM-type phosphatase" evidence="1">
    <location>
        <begin position="151"/>
        <end position="340"/>
    </location>
</feature>
<accession>A0ABD6CBA1</accession>
<dbReference type="Proteomes" id="UP001597119">
    <property type="component" value="Unassembled WGS sequence"/>
</dbReference>
<protein>
    <submittedName>
        <fullName evidence="2">ATP-binding protein</fullName>
    </submittedName>
</protein>
<dbReference type="InterPro" id="IPR003594">
    <property type="entry name" value="HATPase_dom"/>
</dbReference>
<dbReference type="Pfam" id="PF07228">
    <property type="entry name" value="SpoIIE"/>
    <property type="match status" value="1"/>
</dbReference>
<dbReference type="Gene3D" id="3.60.40.10">
    <property type="entry name" value="PPM-type phosphatase domain"/>
    <property type="match status" value="1"/>
</dbReference>
<reference evidence="2 3" key="1">
    <citation type="journal article" date="2019" name="Int. J. Syst. Evol. Microbiol.">
        <title>The Global Catalogue of Microorganisms (GCM) 10K type strain sequencing project: providing services to taxonomists for standard genome sequencing and annotation.</title>
        <authorList>
            <consortium name="The Broad Institute Genomics Platform"/>
            <consortium name="The Broad Institute Genome Sequencing Center for Infectious Disease"/>
            <person name="Wu L."/>
            <person name="Ma J."/>
        </authorList>
    </citation>
    <scope>NUCLEOTIDE SEQUENCE [LARGE SCALE GENOMIC DNA]</scope>
    <source>
        <strain evidence="2 3">CGMCC 1.12125</strain>
    </source>
</reference>
<dbReference type="SMART" id="SM00331">
    <property type="entry name" value="PP2C_SIG"/>
    <property type="match status" value="1"/>
</dbReference>
<sequence>MTADVDTERTVRETVAQDGDEVLVRKAAEDVATDVGFDETGAAEVGIVAAELSTNVLKHAGTGEVTIEHVTDDDRDGVRIESLDAGPGIDDVDAAFADGASTVGTLGRGLGAVNRLMDQVTVAAPGEPDYGTHVVADRWLRPTYEATTPCPLGFGAASRPKSPGTSNGDSFIIKRWNDTALVGVIDGLGHGPKAHDAAIAAKGYVERHYDRSMESIFTGTERACRGTRGVVMALARFDWAAESVTFASVGNINCKVDGPADLSIVPRRGVLGSNGPDPVVTTSSWTPDSRMVLFSDGMVSHWDWAEYDALFQEPATVTARKLLAQLGKDHDDATVVVATAGPDEPVPES</sequence>
<name>A0ABD6CBA1_9EURY</name>
<gene>
    <name evidence="2" type="ORF">ACFR9U_11100</name>
</gene>
<keyword evidence="3" id="KW-1185">Reference proteome</keyword>
<dbReference type="Gene3D" id="3.30.565.10">
    <property type="entry name" value="Histidine kinase-like ATPase, C-terminal domain"/>
    <property type="match status" value="1"/>
</dbReference>
<evidence type="ECO:0000313" key="3">
    <source>
        <dbReference type="Proteomes" id="UP001597119"/>
    </source>
</evidence>
<dbReference type="InterPro" id="IPR036890">
    <property type="entry name" value="HATPase_C_sf"/>
</dbReference>
<dbReference type="InterPro" id="IPR039248">
    <property type="entry name" value="Ptase_RsbX"/>
</dbReference>
<organism evidence="2 3">
    <name type="scientific">Halorientalis brevis</name>
    <dbReference type="NCBI Taxonomy" id="1126241"/>
    <lineage>
        <taxon>Archaea</taxon>
        <taxon>Methanobacteriati</taxon>
        <taxon>Methanobacteriota</taxon>
        <taxon>Stenosarchaea group</taxon>
        <taxon>Halobacteria</taxon>
        <taxon>Halobacteriales</taxon>
        <taxon>Haloarculaceae</taxon>
        <taxon>Halorientalis</taxon>
    </lineage>
</organism>